<dbReference type="InterPro" id="IPR016187">
    <property type="entry name" value="CTDL_fold"/>
</dbReference>
<gene>
    <name evidence="2" type="ORF">I6N98_14015</name>
</gene>
<proteinExistence type="predicted"/>
<reference evidence="2 3" key="1">
    <citation type="submission" date="2020-12" db="EMBL/GenBank/DDBJ databases">
        <authorList>
            <person name="Shan Y."/>
        </authorList>
    </citation>
    <scope>NUCLEOTIDE SEQUENCE [LARGE SCALE GENOMIC DNA]</scope>
    <source>
        <strain evidence="3">csc3.9</strain>
    </source>
</reference>
<evidence type="ECO:0000313" key="2">
    <source>
        <dbReference type="EMBL" id="QQD17470.1"/>
    </source>
</evidence>
<accession>A0A7T4QZ55</accession>
<sequence>MIVFFALMACEDSAGVAPDGMVYIKGGEFVMGIEHPMMPEAAPLHRVKVDDFYIDATEVTNAAFAQFVEETGYVTVAERPLDPVEFPGVDESLLVPGSVVFHSPSYPLTDGPLAKGWSFVPGASWKHPAGPGTTIAGRENHPVVHVAWEDAMAYAAWAGKRLPTEAEWEFAARGGLSQAEFVWGGEMNPEGNYMANTFQGDFPFNNSARDRYIYTAPVGSFPANAFGLYDMSGNVWEWVSDWYSPRYYATLVKNSIVENPRGPSKPVAGKQMKVQKGGSFMCTDDFCARFRPGARGRGDVDTGSSHVGFRLVKDRVQP</sequence>
<dbReference type="InterPro" id="IPR051043">
    <property type="entry name" value="Sulfatase_Mod_Factor_Kinase"/>
</dbReference>
<dbReference type="SUPFAM" id="SSF56436">
    <property type="entry name" value="C-type lectin-like"/>
    <property type="match status" value="1"/>
</dbReference>
<evidence type="ECO:0000313" key="3">
    <source>
        <dbReference type="Proteomes" id="UP000596063"/>
    </source>
</evidence>
<dbReference type="RefSeq" id="WP_198568971.1">
    <property type="nucleotide sequence ID" value="NZ_CP066167.1"/>
</dbReference>
<dbReference type="Gene3D" id="3.90.1580.10">
    <property type="entry name" value="paralog of FGE (formylglycine-generating enzyme)"/>
    <property type="match status" value="1"/>
</dbReference>
<dbReference type="EMBL" id="CP066167">
    <property type="protein sequence ID" value="QQD17470.1"/>
    <property type="molecule type" value="Genomic_DNA"/>
</dbReference>
<dbReference type="AlphaFoldDB" id="A0A7T4QZ55"/>
<evidence type="ECO:0000259" key="1">
    <source>
        <dbReference type="Pfam" id="PF03781"/>
    </source>
</evidence>
<dbReference type="Proteomes" id="UP000596063">
    <property type="component" value="Chromosome"/>
</dbReference>
<dbReference type="Pfam" id="PF03781">
    <property type="entry name" value="FGE-sulfatase"/>
    <property type="match status" value="1"/>
</dbReference>
<dbReference type="InterPro" id="IPR005532">
    <property type="entry name" value="SUMF_dom"/>
</dbReference>
<dbReference type="GO" id="GO:0120147">
    <property type="term" value="F:formylglycine-generating oxidase activity"/>
    <property type="evidence" value="ECO:0007669"/>
    <property type="project" value="TreeGrafter"/>
</dbReference>
<dbReference type="PANTHER" id="PTHR23150:SF19">
    <property type="entry name" value="FORMYLGLYCINE-GENERATING ENZYME"/>
    <property type="match status" value="1"/>
</dbReference>
<feature type="domain" description="Sulfatase-modifying factor enzyme-like" evidence="1">
    <location>
        <begin position="19"/>
        <end position="313"/>
    </location>
</feature>
<organism evidence="2 3">
    <name type="scientific">Spongiibacter nanhainus</name>
    <dbReference type="NCBI Taxonomy" id="2794344"/>
    <lineage>
        <taxon>Bacteria</taxon>
        <taxon>Pseudomonadati</taxon>
        <taxon>Pseudomonadota</taxon>
        <taxon>Gammaproteobacteria</taxon>
        <taxon>Cellvibrionales</taxon>
        <taxon>Spongiibacteraceae</taxon>
        <taxon>Spongiibacter</taxon>
    </lineage>
</organism>
<dbReference type="PANTHER" id="PTHR23150">
    <property type="entry name" value="SULFATASE MODIFYING FACTOR 1, 2"/>
    <property type="match status" value="1"/>
</dbReference>
<dbReference type="KEGG" id="snan:I6N98_14015"/>
<protein>
    <submittedName>
        <fullName evidence="2">Formylglycine-generating enzyme family protein</fullName>
    </submittedName>
</protein>
<dbReference type="InterPro" id="IPR042095">
    <property type="entry name" value="SUMF_sf"/>
</dbReference>
<name>A0A7T4QZ55_9GAMM</name>
<keyword evidence="3" id="KW-1185">Reference proteome</keyword>